<dbReference type="GO" id="GO:0005777">
    <property type="term" value="C:peroxisome"/>
    <property type="evidence" value="ECO:0007669"/>
    <property type="project" value="TreeGrafter"/>
</dbReference>
<dbReference type="InterPro" id="IPR015422">
    <property type="entry name" value="PyrdxlP-dep_Trfase_small"/>
</dbReference>
<evidence type="ECO:0000256" key="1">
    <source>
        <dbReference type="ARBA" id="ARBA00001933"/>
    </source>
</evidence>
<reference evidence="4" key="1">
    <citation type="journal article" date="2015" name="Nature">
        <title>Complex archaea that bridge the gap between prokaryotes and eukaryotes.</title>
        <authorList>
            <person name="Spang A."/>
            <person name="Saw J.H."/>
            <person name="Jorgensen S.L."/>
            <person name="Zaremba-Niedzwiedzka K."/>
            <person name="Martijn J."/>
            <person name="Lind A.E."/>
            <person name="van Eijk R."/>
            <person name="Schleper C."/>
            <person name="Guy L."/>
            <person name="Ettema T.J."/>
        </authorList>
    </citation>
    <scope>NUCLEOTIDE SEQUENCE</scope>
</reference>
<protein>
    <recommendedName>
        <fullName evidence="3">Aminotransferase class V domain-containing protein</fullName>
    </recommendedName>
</protein>
<dbReference type="Gene3D" id="3.90.1150.10">
    <property type="entry name" value="Aspartate Aminotransferase, domain 1"/>
    <property type="match status" value="1"/>
</dbReference>
<dbReference type="InterPro" id="IPR015421">
    <property type="entry name" value="PyrdxlP-dep_Trfase_major"/>
</dbReference>
<dbReference type="PANTHER" id="PTHR21152:SF40">
    <property type="entry name" value="ALANINE--GLYOXYLATE AMINOTRANSFERASE"/>
    <property type="match status" value="1"/>
</dbReference>
<dbReference type="InterPro" id="IPR000192">
    <property type="entry name" value="Aminotrans_V_dom"/>
</dbReference>
<dbReference type="GO" id="GO:0008453">
    <property type="term" value="F:alanine-glyoxylate transaminase activity"/>
    <property type="evidence" value="ECO:0007669"/>
    <property type="project" value="TreeGrafter"/>
</dbReference>
<evidence type="ECO:0000259" key="3">
    <source>
        <dbReference type="Pfam" id="PF00266"/>
    </source>
</evidence>
<keyword evidence="2" id="KW-0663">Pyridoxal phosphate</keyword>
<gene>
    <name evidence="4" type="ORF">LCGC14_2628770</name>
</gene>
<proteinExistence type="predicted"/>
<dbReference type="PANTHER" id="PTHR21152">
    <property type="entry name" value="AMINOTRANSFERASE CLASS V"/>
    <property type="match status" value="1"/>
</dbReference>
<name>A0A0F9ANH8_9ZZZZ</name>
<evidence type="ECO:0000256" key="2">
    <source>
        <dbReference type="ARBA" id="ARBA00022898"/>
    </source>
</evidence>
<dbReference type="Gene3D" id="3.40.640.10">
    <property type="entry name" value="Type I PLP-dependent aspartate aminotransferase-like (Major domain)"/>
    <property type="match status" value="1"/>
</dbReference>
<organism evidence="4">
    <name type="scientific">marine sediment metagenome</name>
    <dbReference type="NCBI Taxonomy" id="412755"/>
    <lineage>
        <taxon>unclassified sequences</taxon>
        <taxon>metagenomes</taxon>
        <taxon>ecological metagenomes</taxon>
    </lineage>
</organism>
<dbReference type="InterPro" id="IPR049874">
    <property type="entry name" value="ROK_cs"/>
</dbReference>
<accession>A0A0F9ANH8</accession>
<dbReference type="SUPFAM" id="SSF53383">
    <property type="entry name" value="PLP-dependent transferases"/>
    <property type="match status" value="1"/>
</dbReference>
<dbReference type="EMBL" id="LAZR01045034">
    <property type="protein sequence ID" value="KKL00441.1"/>
    <property type="molecule type" value="Genomic_DNA"/>
</dbReference>
<evidence type="ECO:0000313" key="4">
    <source>
        <dbReference type="EMBL" id="KKL00441.1"/>
    </source>
</evidence>
<dbReference type="GO" id="GO:0004760">
    <property type="term" value="F:L-serine-pyruvate transaminase activity"/>
    <property type="evidence" value="ECO:0007669"/>
    <property type="project" value="TreeGrafter"/>
</dbReference>
<comment type="caution">
    <text evidence="4">The sequence shown here is derived from an EMBL/GenBank/DDBJ whole genome shotgun (WGS) entry which is preliminary data.</text>
</comment>
<comment type="cofactor">
    <cofactor evidence="1">
        <name>pyridoxal 5'-phosphate</name>
        <dbReference type="ChEBI" id="CHEBI:597326"/>
    </cofactor>
</comment>
<feature type="non-terminal residue" evidence="4">
    <location>
        <position position="1"/>
    </location>
</feature>
<dbReference type="PROSITE" id="PS01125">
    <property type="entry name" value="ROK"/>
    <property type="match status" value="1"/>
</dbReference>
<sequence length="209" mass="22379">DVMVAASQKGLMTPPGLGFVFFNDRADRLRDTARCATPYWDWRPRARPEVFYQYFGGTAPTHHIYGLRAALDMIGEEGLDNVWARHATLARALWAAFDAWSVEGPIELNIADRALRSHAVTAVRIGEGRGAALRQWVSEKAGVTLGIGLGMVPPGDPAEGGFFRVGHMGHINAHMMLGVLSVIQSGLVALDIPHGPGALDAAAAICAEA</sequence>
<dbReference type="FunFam" id="3.90.1150.10:FF:000204">
    <property type="entry name" value="Hypothetical aminotransferase"/>
    <property type="match status" value="1"/>
</dbReference>
<dbReference type="InterPro" id="IPR015424">
    <property type="entry name" value="PyrdxlP-dep_Trfase"/>
</dbReference>
<dbReference type="GO" id="GO:0019265">
    <property type="term" value="P:glycine biosynthetic process, by transamination of glyoxylate"/>
    <property type="evidence" value="ECO:0007669"/>
    <property type="project" value="TreeGrafter"/>
</dbReference>
<feature type="domain" description="Aminotransferase class V" evidence="3">
    <location>
        <begin position="1"/>
        <end position="146"/>
    </location>
</feature>
<dbReference type="Pfam" id="PF00266">
    <property type="entry name" value="Aminotran_5"/>
    <property type="match status" value="1"/>
</dbReference>
<dbReference type="AlphaFoldDB" id="A0A0F9ANH8"/>